<dbReference type="Pfam" id="PF08242">
    <property type="entry name" value="Methyltransf_12"/>
    <property type="match status" value="1"/>
</dbReference>
<comment type="caution">
    <text evidence="6">The sequence shown here is derived from an EMBL/GenBank/DDBJ whole genome shotgun (WGS) entry which is preliminary data.</text>
</comment>
<dbReference type="EMBL" id="CAJFCW020000002">
    <property type="protein sequence ID" value="CAG9092748.1"/>
    <property type="molecule type" value="Genomic_DNA"/>
</dbReference>
<dbReference type="InterPro" id="IPR036915">
    <property type="entry name" value="Cyclin-like_sf"/>
</dbReference>
<dbReference type="OrthoDB" id="25002at2759"/>
<dbReference type="Gene3D" id="1.10.472.10">
    <property type="entry name" value="Cyclin-like"/>
    <property type="match status" value="2"/>
</dbReference>
<evidence type="ECO:0000256" key="3">
    <source>
        <dbReference type="ARBA" id="ARBA00022679"/>
    </source>
</evidence>
<dbReference type="PANTHER" id="PTHR22809:SF5">
    <property type="entry name" value="TRNA N(3)-METHYLCYTIDINE METHYLTRANSFERASE METTL6"/>
    <property type="match status" value="1"/>
</dbReference>
<dbReference type="Proteomes" id="UP000614601">
    <property type="component" value="Unassembled WGS sequence"/>
</dbReference>
<evidence type="ECO:0000313" key="6">
    <source>
        <dbReference type="EMBL" id="CAD5211142.1"/>
    </source>
</evidence>
<comment type="similarity">
    <text evidence="1">Belongs to the methyltransferase superfamily. METL family.</text>
</comment>
<dbReference type="Gene3D" id="3.40.50.150">
    <property type="entry name" value="Vaccinia Virus protein VP39"/>
    <property type="match status" value="1"/>
</dbReference>
<dbReference type="SUPFAM" id="SSF53335">
    <property type="entry name" value="S-adenosyl-L-methionine-dependent methyltransferases"/>
    <property type="match status" value="1"/>
</dbReference>
<evidence type="ECO:0000256" key="2">
    <source>
        <dbReference type="ARBA" id="ARBA00022603"/>
    </source>
</evidence>
<dbReference type="GO" id="GO:0032259">
    <property type="term" value="P:methylation"/>
    <property type="evidence" value="ECO:0007669"/>
    <property type="project" value="UniProtKB-KW"/>
</dbReference>
<feature type="domain" description="Cyclin-like" evidence="5">
    <location>
        <begin position="327"/>
        <end position="418"/>
    </location>
</feature>
<keyword evidence="3" id="KW-0808">Transferase</keyword>
<dbReference type="AlphaFoldDB" id="A0A811K720"/>
<dbReference type="InterPro" id="IPR029063">
    <property type="entry name" value="SAM-dependent_MTases_sf"/>
</dbReference>
<accession>A0A811K720</accession>
<evidence type="ECO:0000313" key="7">
    <source>
        <dbReference type="Proteomes" id="UP000614601"/>
    </source>
</evidence>
<dbReference type="SMART" id="SM00385">
    <property type="entry name" value="CYCLIN"/>
    <property type="match status" value="1"/>
</dbReference>
<evidence type="ECO:0000259" key="5">
    <source>
        <dbReference type="SMART" id="SM00385"/>
    </source>
</evidence>
<proteinExistence type="inferred from homology"/>
<keyword evidence="2" id="KW-0489">Methyltransferase</keyword>
<dbReference type="InterPro" id="IPR013217">
    <property type="entry name" value="Methyltransf_12"/>
</dbReference>
<dbReference type="GO" id="GO:0008757">
    <property type="term" value="F:S-adenosylmethionine-dependent methyltransferase activity"/>
    <property type="evidence" value="ECO:0007669"/>
    <property type="project" value="UniProtKB-ARBA"/>
</dbReference>
<comment type="similarity">
    <text evidence="4">Belongs to the cyclin family.</text>
</comment>
<name>A0A811K720_9BILA</name>
<dbReference type="Proteomes" id="UP000783686">
    <property type="component" value="Unassembled WGS sequence"/>
</dbReference>
<dbReference type="InterPro" id="IPR006671">
    <property type="entry name" value="Cyclin_N"/>
</dbReference>
<gene>
    <name evidence="6" type="ORF">BOKJ2_LOCUS3546</name>
</gene>
<dbReference type="InterPro" id="IPR013763">
    <property type="entry name" value="Cyclin-like_dom"/>
</dbReference>
<keyword evidence="4" id="KW-0195">Cyclin</keyword>
<keyword evidence="7" id="KW-1185">Reference proteome</keyword>
<dbReference type="GO" id="GO:0008173">
    <property type="term" value="F:RNA methyltransferase activity"/>
    <property type="evidence" value="ECO:0007669"/>
    <property type="project" value="UniProtKB-ARBA"/>
</dbReference>
<dbReference type="PANTHER" id="PTHR22809">
    <property type="entry name" value="METHYLTRANSFERASE-RELATED"/>
    <property type="match status" value="1"/>
</dbReference>
<reference evidence="6" key="1">
    <citation type="submission" date="2020-09" db="EMBL/GenBank/DDBJ databases">
        <authorList>
            <person name="Kikuchi T."/>
        </authorList>
    </citation>
    <scope>NUCLEOTIDE SEQUENCE</scope>
    <source>
        <strain evidence="6">SH1</strain>
    </source>
</reference>
<dbReference type="Pfam" id="PF00134">
    <property type="entry name" value="Cyclin_N"/>
    <property type="match status" value="1"/>
</dbReference>
<evidence type="ECO:0000256" key="1">
    <source>
        <dbReference type="ARBA" id="ARBA00009725"/>
    </source>
</evidence>
<sequence length="539" mass="63347">MVEEHYDAPRTLSDAEKEMLTKQNDMTNFKKTKLETEAQKNWDRFYKRNQDRFFKDRHWTKHEITDILGNLNLKDKLIFIEMGCGVGNMLFPLTEYYPHWTFYGFDFSANAIKELQERGKTGGINITAAVLDLTDTSKTLSFPKGDITTLIFVLSAIHPDKHTQCVVNIKNYVKPGGVVFVRDYGAFDYAMIRFGRGCKIADRFYARQDGTRAYYFYLEQMVKLFEANGFKCESSEYLHKKTTNHEKEMTVDRIFVQCRFRLPIVKSSPKKSNFPKKLSEKLEFIQISSKMASPTWIFKLEELQCTPSRQKGMSETEENRQRRRAIKMIMDLGQEMNIKVCPTIATAAVFFHRFYMFYSMHDYRPEKMALTALFLAGKVEETPKKCKDLLTVAAEKFPDFYSRLIPSDIFATETVLLHTLRFDIEVFHPYTKIIEYVSIFDLEKQHKSFLSTTAWTFVNDSFCTPLCLSWDPELIAVAAIEMALMMAKYQRNIEVHYKEEDRYQTWWEHFVGNLSQTTVDLICHQLLDYYWLVENEDNN</sequence>
<protein>
    <recommendedName>
        <fullName evidence="5">Cyclin-like domain-containing protein</fullName>
    </recommendedName>
</protein>
<evidence type="ECO:0000256" key="4">
    <source>
        <dbReference type="RuleBase" id="RU000383"/>
    </source>
</evidence>
<dbReference type="SUPFAM" id="SSF47954">
    <property type="entry name" value="Cyclin-like"/>
    <property type="match status" value="2"/>
</dbReference>
<dbReference type="InterPro" id="IPR026113">
    <property type="entry name" value="METTL2/6/8-like"/>
</dbReference>
<dbReference type="EMBL" id="CAJFDH010000002">
    <property type="protein sequence ID" value="CAD5211142.1"/>
    <property type="molecule type" value="Genomic_DNA"/>
</dbReference>
<organism evidence="6 7">
    <name type="scientific">Bursaphelenchus okinawaensis</name>
    <dbReference type="NCBI Taxonomy" id="465554"/>
    <lineage>
        <taxon>Eukaryota</taxon>
        <taxon>Metazoa</taxon>
        <taxon>Ecdysozoa</taxon>
        <taxon>Nematoda</taxon>
        <taxon>Chromadorea</taxon>
        <taxon>Rhabditida</taxon>
        <taxon>Tylenchina</taxon>
        <taxon>Tylenchomorpha</taxon>
        <taxon>Aphelenchoidea</taxon>
        <taxon>Aphelenchoididae</taxon>
        <taxon>Bursaphelenchus</taxon>
    </lineage>
</organism>